<sequence length="424" mass="44362">MTFWIVATLLALGAGALIAAALLRGRASAAPPAAYDLEIYRVQLAGVDKDLARGVITQTEAGRLRAEVSRRILAADAQLRAHGADGGQPRGAGRVMAAFLVIAVGAGTIFGYWQLGAPGYPDQPRGARLAASDAERANRLSQAEAEERFGPKDAAITPPEDFAQLMVQLRAAVEQRPDDVRGLALLARNEASLGNTGAAQRAQERLIAAKGDDVLAADHAFLADLMITAAGGYVSAEAEASLRAALAIDPAQPEARYYLGVYFAQVDRADAAFRTWEKLLSESPPDAVWVAPLRGQIEEVAERAGINYTLPPQAQADLTAPRGPSADDIEAASEMTEAERQTFVRSMVDGLLARLASEGGPPQDWARLIVALGVIGETERAAAILDEARGTFAEDAEAMALLDGAAERAGLPPAGAAPATGTAE</sequence>
<name>A0A1N7GW70_9RHOB</name>
<dbReference type="RefSeq" id="WP_076533809.1">
    <property type="nucleotide sequence ID" value="NZ_FOAC01000005.1"/>
</dbReference>
<dbReference type="SUPFAM" id="SSF48452">
    <property type="entry name" value="TPR-like"/>
    <property type="match status" value="1"/>
</dbReference>
<dbReference type="NCBIfam" id="TIGR03142">
    <property type="entry name" value="cytochro_ccmI"/>
    <property type="match status" value="1"/>
</dbReference>
<dbReference type="GO" id="GO:0017004">
    <property type="term" value="P:cytochrome complex assembly"/>
    <property type="evidence" value="ECO:0007669"/>
    <property type="project" value="UniProtKB-KW"/>
</dbReference>
<keyword evidence="1" id="KW-0201">Cytochrome c-type biogenesis</keyword>
<dbReference type="Gene3D" id="1.25.40.10">
    <property type="entry name" value="Tetratricopeptide repeat domain"/>
    <property type="match status" value="1"/>
</dbReference>
<reference evidence="4 5" key="1">
    <citation type="submission" date="2017-01" db="EMBL/GenBank/DDBJ databases">
        <authorList>
            <person name="Mah S.A."/>
            <person name="Swanson W.J."/>
            <person name="Moy G.W."/>
            <person name="Vacquier V.D."/>
        </authorList>
    </citation>
    <scope>NUCLEOTIDE SEQUENCE [LARGE SCALE GENOMIC DNA]</scope>
    <source>
        <strain evidence="4 5">DSM 29590</strain>
    </source>
</reference>
<dbReference type="STRING" id="573024.SAMN05216208_3449"/>
<protein>
    <submittedName>
        <fullName evidence="4">Cytochrome c-type biogenesis protein CcmH</fullName>
    </submittedName>
</protein>
<accession>A0A1N7GW70</accession>
<dbReference type="EMBL" id="FTNV01000002">
    <property type="protein sequence ID" value="SIS16835.1"/>
    <property type="molecule type" value="Genomic_DNA"/>
</dbReference>
<keyword evidence="5" id="KW-1185">Reference proteome</keyword>
<evidence type="ECO:0000256" key="3">
    <source>
        <dbReference type="SAM" id="SignalP"/>
    </source>
</evidence>
<dbReference type="OrthoDB" id="9815847at2"/>
<gene>
    <name evidence="4" type="ORF">SAMN05421666_2149</name>
</gene>
<evidence type="ECO:0000313" key="5">
    <source>
        <dbReference type="Proteomes" id="UP000186019"/>
    </source>
</evidence>
<keyword evidence="3" id="KW-0732">Signal</keyword>
<feature type="signal peptide" evidence="3">
    <location>
        <begin position="1"/>
        <end position="29"/>
    </location>
</feature>
<evidence type="ECO:0000313" key="4">
    <source>
        <dbReference type="EMBL" id="SIS16835.1"/>
    </source>
</evidence>
<proteinExistence type="predicted"/>
<dbReference type="InterPro" id="IPR017560">
    <property type="entry name" value="Cyt_c_biogenesis_CcmI"/>
</dbReference>
<dbReference type="Proteomes" id="UP000186019">
    <property type="component" value="Unassembled WGS sequence"/>
</dbReference>
<dbReference type="AlphaFoldDB" id="A0A1N7GW70"/>
<feature type="region of interest" description="Disordered" evidence="2">
    <location>
        <begin position="126"/>
        <end position="154"/>
    </location>
</feature>
<evidence type="ECO:0000256" key="1">
    <source>
        <dbReference type="ARBA" id="ARBA00022748"/>
    </source>
</evidence>
<feature type="chain" id="PRO_5009942271" evidence="3">
    <location>
        <begin position="30"/>
        <end position="424"/>
    </location>
</feature>
<dbReference type="InterPro" id="IPR011990">
    <property type="entry name" value="TPR-like_helical_dom_sf"/>
</dbReference>
<organism evidence="4 5">
    <name type="scientific">Roseovarius nanhaiticus</name>
    <dbReference type="NCBI Taxonomy" id="573024"/>
    <lineage>
        <taxon>Bacteria</taxon>
        <taxon>Pseudomonadati</taxon>
        <taxon>Pseudomonadota</taxon>
        <taxon>Alphaproteobacteria</taxon>
        <taxon>Rhodobacterales</taxon>
        <taxon>Roseobacteraceae</taxon>
        <taxon>Roseovarius</taxon>
    </lineage>
</organism>
<evidence type="ECO:0000256" key="2">
    <source>
        <dbReference type="SAM" id="MobiDB-lite"/>
    </source>
</evidence>